<dbReference type="InterPro" id="IPR002104">
    <property type="entry name" value="Integrase_catalytic"/>
</dbReference>
<dbReference type="InterPro" id="IPR013762">
    <property type="entry name" value="Integrase-like_cat_sf"/>
</dbReference>
<dbReference type="PANTHER" id="PTHR30349">
    <property type="entry name" value="PHAGE INTEGRASE-RELATED"/>
    <property type="match status" value="1"/>
</dbReference>
<feature type="domain" description="Tyr recombinase" evidence="3">
    <location>
        <begin position="23"/>
        <end position="207"/>
    </location>
</feature>
<gene>
    <name evidence="4" type="ORF">UFOPK3670_01383</name>
</gene>
<dbReference type="PANTHER" id="PTHR30349:SF41">
    <property type="entry name" value="INTEGRASE_RECOMBINASE PROTEIN MJ0367-RELATED"/>
    <property type="match status" value="1"/>
</dbReference>
<dbReference type="Pfam" id="PF00589">
    <property type="entry name" value="Phage_integrase"/>
    <property type="match status" value="1"/>
</dbReference>
<dbReference type="CDD" id="cd01189">
    <property type="entry name" value="INT_ICEBs1_C_like"/>
    <property type="match status" value="1"/>
</dbReference>
<dbReference type="Gene3D" id="1.10.443.10">
    <property type="entry name" value="Intergrase catalytic core"/>
    <property type="match status" value="1"/>
</dbReference>
<proteinExistence type="predicted"/>
<dbReference type="InterPro" id="IPR011010">
    <property type="entry name" value="DNA_brk_join_enz"/>
</dbReference>
<reference evidence="4" key="1">
    <citation type="submission" date="2020-05" db="EMBL/GenBank/DDBJ databases">
        <authorList>
            <person name="Chiriac C."/>
            <person name="Salcher M."/>
            <person name="Ghai R."/>
            <person name="Kavagutti S V."/>
        </authorList>
    </citation>
    <scope>NUCLEOTIDE SEQUENCE</scope>
</reference>
<evidence type="ECO:0000256" key="1">
    <source>
        <dbReference type="ARBA" id="ARBA00023125"/>
    </source>
</evidence>
<dbReference type="EMBL" id="CAFBMV010000015">
    <property type="protein sequence ID" value="CAB4932552.1"/>
    <property type="molecule type" value="Genomic_DNA"/>
</dbReference>
<dbReference type="GO" id="GO:0006310">
    <property type="term" value="P:DNA recombination"/>
    <property type="evidence" value="ECO:0007669"/>
    <property type="project" value="UniProtKB-KW"/>
</dbReference>
<evidence type="ECO:0000259" key="3">
    <source>
        <dbReference type="PROSITE" id="PS51898"/>
    </source>
</evidence>
<dbReference type="AlphaFoldDB" id="A0A6J7IQJ2"/>
<keyword evidence="2" id="KW-0233">DNA recombination</keyword>
<protein>
    <submittedName>
        <fullName evidence="4">Unannotated protein</fullName>
    </submittedName>
</protein>
<keyword evidence="1" id="KW-0238">DNA-binding</keyword>
<dbReference type="InterPro" id="IPR050090">
    <property type="entry name" value="Tyrosine_recombinase_XerCD"/>
</dbReference>
<organism evidence="4">
    <name type="scientific">freshwater metagenome</name>
    <dbReference type="NCBI Taxonomy" id="449393"/>
    <lineage>
        <taxon>unclassified sequences</taxon>
        <taxon>metagenomes</taxon>
        <taxon>ecological metagenomes</taxon>
    </lineage>
</organism>
<accession>A0A6J7IQJ2</accession>
<dbReference type="GO" id="GO:0015074">
    <property type="term" value="P:DNA integration"/>
    <property type="evidence" value="ECO:0007669"/>
    <property type="project" value="InterPro"/>
</dbReference>
<evidence type="ECO:0000256" key="2">
    <source>
        <dbReference type="ARBA" id="ARBA00023172"/>
    </source>
</evidence>
<sequence>MELLGKVSLGKTKGLIPKLDEKKKHQVISNEELQRLAEASGDFELLILVAGTVGLRWAELLALTPEDFDFKEKTISVSKSLSEVNGSFKLVSTKSGKQREVPIPDSLQRKLRLKVVSTPAGKNVFASSKGEYLRSSNFSRRVFKPALKKAGLPDMRFHDLRHSAVTNLLASGTSFISVSKMAGHANPSTTINIYGHETDSHQELLRGAIDGSFAQTELDRFSTDKESKTA</sequence>
<dbReference type="SUPFAM" id="SSF56349">
    <property type="entry name" value="DNA breaking-rejoining enzymes"/>
    <property type="match status" value="1"/>
</dbReference>
<evidence type="ECO:0000313" key="4">
    <source>
        <dbReference type="EMBL" id="CAB4932552.1"/>
    </source>
</evidence>
<dbReference type="GO" id="GO:0003677">
    <property type="term" value="F:DNA binding"/>
    <property type="evidence" value="ECO:0007669"/>
    <property type="project" value="UniProtKB-KW"/>
</dbReference>
<name>A0A6J7IQJ2_9ZZZZ</name>
<dbReference type="PROSITE" id="PS51898">
    <property type="entry name" value="TYR_RECOMBINASE"/>
    <property type="match status" value="1"/>
</dbReference>